<dbReference type="FunFam" id="3.30.200.20:FF:000067">
    <property type="entry name" value="Mitogen-activated protein kinase kinase kinase 5"/>
    <property type="match status" value="1"/>
</dbReference>
<organism evidence="16 17">
    <name type="scientific">Scleropages formosus</name>
    <name type="common">Asian bonytongue</name>
    <name type="synonym">Osteoglossum formosum</name>
    <dbReference type="NCBI Taxonomy" id="113540"/>
    <lineage>
        <taxon>Eukaryota</taxon>
        <taxon>Metazoa</taxon>
        <taxon>Chordata</taxon>
        <taxon>Craniata</taxon>
        <taxon>Vertebrata</taxon>
        <taxon>Euteleostomi</taxon>
        <taxon>Actinopterygii</taxon>
        <taxon>Neopterygii</taxon>
        <taxon>Teleostei</taxon>
        <taxon>Osteoglossocephala</taxon>
        <taxon>Osteoglossomorpha</taxon>
        <taxon>Osteoglossiformes</taxon>
        <taxon>Osteoglossidae</taxon>
        <taxon>Scleropages</taxon>
    </lineage>
</organism>
<dbReference type="Ensembl" id="ENSSFOT00015075043.1">
    <property type="protein sequence ID" value="ENSSFOP00015059314.1"/>
    <property type="gene ID" value="ENSSFOG00015020492.2"/>
</dbReference>
<dbReference type="InterPro" id="IPR046872">
    <property type="entry name" value="DRHyd-ASK"/>
</dbReference>
<gene>
    <name evidence="16" type="primary">MAP3K5</name>
    <name evidence="16" type="synonym">map3k5</name>
</gene>
<reference evidence="16 17" key="1">
    <citation type="submission" date="2019-04" db="EMBL/GenBank/DDBJ databases">
        <authorList>
            <consortium name="Wellcome Sanger Institute Data Sharing"/>
        </authorList>
    </citation>
    <scope>NUCLEOTIDE SEQUENCE [LARGE SCALE GENOMIC DNA]</scope>
</reference>
<evidence type="ECO:0000256" key="6">
    <source>
        <dbReference type="ARBA" id="ARBA00022723"/>
    </source>
</evidence>
<comment type="catalytic activity">
    <reaction evidence="13">
        <text>L-seryl-[protein] + ATP = O-phospho-L-seryl-[protein] + ADP + H(+)</text>
        <dbReference type="Rhea" id="RHEA:17989"/>
        <dbReference type="Rhea" id="RHEA-COMP:9863"/>
        <dbReference type="Rhea" id="RHEA-COMP:11604"/>
        <dbReference type="ChEBI" id="CHEBI:15378"/>
        <dbReference type="ChEBI" id="CHEBI:29999"/>
        <dbReference type="ChEBI" id="CHEBI:30616"/>
        <dbReference type="ChEBI" id="CHEBI:83421"/>
        <dbReference type="ChEBI" id="CHEBI:456216"/>
        <dbReference type="EC" id="2.7.11.25"/>
    </reaction>
</comment>
<keyword evidence="7 14" id="KW-0547">Nucleotide-binding</keyword>
<dbReference type="SUPFAM" id="SSF56112">
    <property type="entry name" value="Protein kinase-like (PK-like)"/>
    <property type="match status" value="1"/>
</dbReference>
<keyword evidence="8" id="KW-0418">Kinase</keyword>
<keyword evidence="6" id="KW-0479">Metal-binding</keyword>
<dbReference type="AlphaFoldDB" id="A0A8C9U823"/>
<dbReference type="FunFam" id="1.10.510.10:FF:000054">
    <property type="entry name" value="Mitogen-activated protein kinase kinase kinase 5"/>
    <property type="match status" value="1"/>
</dbReference>
<evidence type="ECO:0000313" key="16">
    <source>
        <dbReference type="Ensembl" id="ENSSFOP00015059314.1"/>
    </source>
</evidence>
<evidence type="ECO:0000256" key="2">
    <source>
        <dbReference type="ARBA" id="ARBA00006529"/>
    </source>
</evidence>
<dbReference type="SMART" id="SM00220">
    <property type="entry name" value="S_TKc"/>
    <property type="match status" value="1"/>
</dbReference>
<evidence type="ECO:0000313" key="17">
    <source>
        <dbReference type="Proteomes" id="UP000694397"/>
    </source>
</evidence>
<dbReference type="EC" id="2.7.11.25" evidence="3"/>
<dbReference type="Gene3D" id="1.10.510.10">
    <property type="entry name" value="Transferase(Phosphotransferase) domain 1"/>
    <property type="match status" value="1"/>
</dbReference>
<evidence type="ECO:0000256" key="3">
    <source>
        <dbReference type="ARBA" id="ARBA00012406"/>
    </source>
</evidence>
<feature type="domain" description="Protein kinase" evidence="15">
    <location>
        <begin position="662"/>
        <end position="920"/>
    </location>
</feature>
<dbReference type="PROSITE" id="PS00108">
    <property type="entry name" value="PROTEIN_KINASE_ST"/>
    <property type="match status" value="1"/>
</dbReference>
<dbReference type="InterPro" id="IPR008271">
    <property type="entry name" value="Ser/Thr_kinase_AS"/>
</dbReference>
<keyword evidence="17" id="KW-1185">Reference proteome</keyword>
<evidence type="ECO:0000256" key="9">
    <source>
        <dbReference type="ARBA" id="ARBA00022840"/>
    </source>
</evidence>
<evidence type="ECO:0000256" key="1">
    <source>
        <dbReference type="ARBA" id="ARBA00001946"/>
    </source>
</evidence>
<evidence type="ECO:0000256" key="4">
    <source>
        <dbReference type="ARBA" id="ARBA00022527"/>
    </source>
</evidence>
<evidence type="ECO:0000256" key="5">
    <source>
        <dbReference type="ARBA" id="ARBA00022679"/>
    </source>
</evidence>
<dbReference type="GO" id="GO:0033554">
    <property type="term" value="P:cellular response to stress"/>
    <property type="evidence" value="ECO:0007669"/>
    <property type="project" value="TreeGrafter"/>
</dbReference>
<dbReference type="InterPro" id="IPR000719">
    <property type="entry name" value="Prot_kinase_dom"/>
</dbReference>
<dbReference type="GO" id="GO:0004709">
    <property type="term" value="F:MAP kinase kinase kinase activity"/>
    <property type="evidence" value="ECO:0007669"/>
    <property type="project" value="UniProtKB-EC"/>
</dbReference>
<comment type="similarity">
    <text evidence="2">Belongs to the protein kinase superfamily. STE Ser/Thr protein kinase family. MAP kinase kinase kinase subfamily.</text>
</comment>
<evidence type="ECO:0000256" key="8">
    <source>
        <dbReference type="ARBA" id="ARBA00022777"/>
    </source>
</evidence>
<dbReference type="PANTHER" id="PTHR11584:SF332">
    <property type="entry name" value="MITOGEN-ACTIVATED PROTEIN KINASE KINASE KINASE 5"/>
    <property type="match status" value="1"/>
</dbReference>
<reference evidence="16" key="3">
    <citation type="submission" date="2025-09" db="UniProtKB">
        <authorList>
            <consortium name="Ensembl"/>
        </authorList>
    </citation>
    <scope>IDENTIFICATION</scope>
</reference>
<reference evidence="16" key="2">
    <citation type="submission" date="2025-08" db="UniProtKB">
        <authorList>
            <consortium name="Ensembl"/>
        </authorList>
    </citation>
    <scope>IDENTIFICATION</scope>
</reference>
<dbReference type="Pfam" id="PF00069">
    <property type="entry name" value="Pkinase"/>
    <property type="match status" value="1"/>
</dbReference>
<evidence type="ECO:0000256" key="7">
    <source>
        <dbReference type="ARBA" id="ARBA00022741"/>
    </source>
</evidence>
<dbReference type="Pfam" id="PF20309">
    <property type="entry name" value="DRHyd-ASK"/>
    <property type="match status" value="1"/>
</dbReference>
<keyword evidence="11" id="KW-0175">Coiled coil</keyword>
<evidence type="ECO:0000256" key="11">
    <source>
        <dbReference type="ARBA" id="ARBA00023054"/>
    </source>
</evidence>
<keyword evidence="10" id="KW-0460">Magnesium</keyword>
<dbReference type="Pfam" id="PF13281">
    <property type="entry name" value="MAP3K_TRAF_bd"/>
    <property type="match status" value="1"/>
</dbReference>
<keyword evidence="5" id="KW-0808">Transferase</keyword>
<dbReference type="Gene3D" id="3.30.200.20">
    <property type="entry name" value="Phosphorylase Kinase, domain 1"/>
    <property type="match status" value="1"/>
</dbReference>
<keyword evidence="9 14" id="KW-0067">ATP-binding</keyword>
<name>A0A8C9U823_SCLFO</name>
<keyword evidence="4" id="KW-0723">Serine/threonine-protein kinase</keyword>
<dbReference type="Pfam" id="PF19039">
    <property type="entry name" value="ASK_PH"/>
    <property type="match status" value="1"/>
</dbReference>
<dbReference type="PANTHER" id="PTHR11584">
    <property type="entry name" value="SERINE/THREONINE PROTEIN KINASE"/>
    <property type="match status" value="1"/>
</dbReference>
<dbReference type="InterPro" id="IPR025136">
    <property type="entry name" value="MAP3K_TRAF-bd"/>
</dbReference>
<protein>
    <recommendedName>
        <fullName evidence="3">mitogen-activated protein kinase kinase kinase</fullName>
        <ecNumber evidence="3">2.7.11.25</ecNumber>
    </recommendedName>
</protein>
<dbReference type="Pfam" id="PF20302">
    <property type="entry name" value="HisK-N-like"/>
    <property type="match status" value="1"/>
</dbReference>
<evidence type="ECO:0000256" key="10">
    <source>
        <dbReference type="ARBA" id="ARBA00022842"/>
    </source>
</evidence>
<proteinExistence type="inferred from homology"/>
<dbReference type="InterPro" id="IPR011009">
    <property type="entry name" value="Kinase-like_dom_sf"/>
</dbReference>
<dbReference type="PROSITE" id="PS50011">
    <property type="entry name" value="PROTEIN_KINASE_DOM"/>
    <property type="match status" value="1"/>
</dbReference>
<evidence type="ECO:0000259" key="15">
    <source>
        <dbReference type="PROSITE" id="PS50011"/>
    </source>
</evidence>
<dbReference type="InterPro" id="IPR046873">
    <property type="entry name" value="HisK-N-like"/>
</dbReference>
<comment type="catalytic activity">
    <reaction evidence="12">
        <text>L-threonyl-[protein] + ATP = O-phospho-L-threonyl-[protein] + ADP + H(+)</text>
        <dbReference type="Rhea" id="RHEA:46608"/>
        <dbReference type="Rhea" id="RHEA-COMP:11060"/>
        <dbReference type="Rhea" id="RHEA-COMP:11605"/>
        <dbReference type="ChEBI" id="CHEBI:15378"/>
        <dbReference type="ChEBI" id="CHEBI:30013"/>
        <dbReference type="ChEBI" id="CHEBI:30616"/>
        <dbReference type="ChEBI" id="CHEBI:61977"/>
        <dbReference type="ChEBI" id="CHEBI:456216"/>
        <dbReference type="EC" id="2.7.11.25"/>
    </reaction>
</comment>
<comment type="cofactor">
    <cofactor evidence="1">
        <name>Mg(2+)</name>
        <dbReference type="ChEBI" id="CHEBI:18420"/>
    </cofactor>
</comment>
<evidence type="ECO:0000256" key="14">
    <source>
        <dbReference type="PROSITE-ProRule" id="PRU10141"/>
    </source>
</evidence>
<feature type="binding site" evidence="14">
    <location>
        <position position="691"/>
    </location>
    <ligand>
        <name>ATP</name>
        <dbReference type="ChEBI" id="CHEBI:30616"/>
    </ligand>
</feature>
<evidence type="ECO:0000256" key="13">
    <source>
        <dbReference type="ARBA" id="ARBA00048329"/>
    </source>
</evidence>
<dbReference type="InterPro" id="IPR043969">
    <property type="entry name" value="MAP3K_PH"/>
</dbReference>
<accession>A0A8C9U823</accession>
<evidence type="ECO:0000256" key="12">
    <source>
        <dbReference type="ARBA" id="ARBA00047559"/>
    </source>
</evidence>
<dbReference type="Proteomes" id="UP000694397">
    <property type="component" value="Chromosome 1"/>
</dbReference>
<dbReference type="GO" id="GO:0005524">
    <property type="term" value="F:ATP binding"/>
    <property type="evidence" value="ECO:0007669"/>
    <property type="project" value="UniProtKB-UniRule"/>
</dbReference>
<dbReference type="PROSITE" id="PS00107">
    <property type="entry name" value="PROTEIN_KINASE_ATP"/>
    <property type="match status" value="1"/>
</dbReference>
<dbReference type="InterPro" id="IPR017441">
    <property type="entry name" value="Protein_kinase_ATP_BS"/>
</dbReference>
<dbReference type="GeneTree" id="ENSGT00940000159155"/>
<dbReference type="CDD" id="cd06624">
    <property type="entry name" value="STKc_ASK"/>
    <property type="match status" value="1"/>
</dbReference>
<dbReference type="GO" id="GO:0046872">
    <property type="term" value="F:metal ion binding"/>
    <property type="evidence" value="ECO:0007669"/>
    <property type="project" value="UniProtKB-KW"/>
</dbReference>
<sequence length="1199" mass="134416">MSQDLEGISLSVPSIGPASHEVGDARVGPACPRGDLGAGGGGAASARLVPAAGTFWQEAGVAGCLDSPSAAASCPMMDGISLLSAGKSCRSRTVTVTVVYVINSDTSLAHAAESAALQCLREACDTVGCKLNTVHFGKLDFGETAVLDHFYNADIAVVEMTDAFRQPSLFYHLGVRESFSMANNIILYCDSNSDLLQSLQTCTGNYTFIPYVVTPHNKVYCCERSVMKGLTELMQPGFEALLGPICMPLVDRFIQLLRLPQPNSCQYFRETILNEIRKARELYTGSELEAELRRIQHRLDNVECLSADIVINLLLSYRDIQVLSLLFILKWGLHGLNNVLFGLSLLFHRRNLPGDRQKALDIMLPLVESEEQVASDIYCLVGRIYKDIFLDSHFADTESRDRSIRWFKQGFESEPTLHSGINYAVLLLAAGHQFDTSFELRKVGVKLSSLLGKKGSLDKLQSYWDVGFFLGASILACDNTRVIQASEKLFKLKAPVWYLCSIVETILIYQHFTKASGEQQSPKQELVEFWMDFLVEATKQEVSSVRFPVLILEPTKIYQPSYLTINNDVEERTVSIWHVAPEDKKALHEWNFPATLVRGVSISKFDERSCFLYVLHNSEDFQIYFCTERHCKRFALYLGNAVGLVLSISMGVMIYDYEYDEHGERVVLGKGTFGVVYAGRDLSNQVRLAIKEIPERDSRYSQPLHEEIALHKHLKHKNIVQYLGSISENGFIKIFMEQVPGGSLSALLRSKWGPLKNNEPTIGFYTKQILEGLKYLHDNQIAHRDIKGDNVLINTYSGVLKISDFGTSKRLAGINPCTETFTGTLQYMAPEIIDKGPRGYGKPADIWSLGCTIIEMATGKPPFYELGEPQAAMFKVGMFKIHPEIPELMSPEAKAFILRCFEPDPDRRATALDLLTDEFLTVTSRKKKGKSNFAEYLRSISLPVPVVVEDTSSSSEYGSVSPDNDLNTNPFNFKPSTKCFSERELFTSHPSIPVENFEDHSAPPSPEEKDSGFFMLKKDSERRATLHRILTEDRDKVVTNLMEALTQGTEETKLKWEHISTLVVSLGNFVRMADRKIIANTLSQLKLELDFDSTAISQLQVALFGFQDAVNKVLRNHNIKPHWMFALDNIIRKAVQTAITILVPGNSHLLSLEKPWSWKLLSTLSSVISQESHNAQRSVSMELGRMKLKTNRWAHQSFL</sequence>